<dbReference type="PROSITE" id="PS50883">
    <property type="entry name" value="EAL"/>
    <property type="match status" value="1"/>
</dbReference>
<dbReference type="PROSITE" id="PS50887">
    <property type="entry name" value="GGDEF"/>
    <property type="match status" value="1"/>
</dbReference>
<dbReference type="SUPFAM" id="SSF55785">
    <property type="entry name" value="PYP-like sensor domain (PAS domain)"/>
    <property type="match status" value="1"/>
</dbReference>
<dbReference type="Gene3D" id="3.30.70.270">
    <property type="match status" value="1"/>
</dbReference>
<dbReference type="InterPro" id="IPR029787">
    <property type="entry name" value="Nucleotide_cyclase"/>
</dbReference>
<dbReference type="Gene3D" id="3.20.20.450">
    <property type="entry name" value="EAL domain"/>
    <property type="match status" value="1"/>
</dbReference>
<dbReference type="CDD" id="cd01948">
    <property type="entry name" value="EAL"/>
    <property type="match status" value="1"/>
</dbReference>
<dbReference type="NCBIfam" id="TIGR00254">
    <property type="entry name" value="GGDEF"/>
    <property type="match status" value="1"/>
</dbReference>
<dbReference type="EMBL" id="CP041666">
    <property type="protein sequence ID" value="QDP40018.1"/>
    <property type="molecule type" value="Genomic_DNA"/>
</dbReference>
<evidence type="ECO:0000313" key="4">
    <source>
        <dbReference type="Proteomes" id="UP000315215"/>
    </source>
</evidence>
<dbReference type="KEGG" id="aqt:FN924_07460"/>
<dbReference type="InterPro" id="IPR001633">
    <property type="entry name" value="EAL_dom"/>
</dbReference>
<dbReference type="PANTHER" id="PTHR44757">
    <property type="entry name" value="DIGUANYLATE CYCLASE DGCP"/>
    <property type="match status" value="1"/>
</dbReference>
<dbReference type="SMART" id="SM00267">
    <property type="entry name" value="GGDEF"/>
    <property type="match status" value="1"/>
</dbReference>
<organism evidence="3 4">
    <name type="scientific">Radiobacillus deserti</name>
    <dbReference type="NCBI Taxonomy" id="2594883"/>
    <lineage>
        <taxon>Bacteria</taxon>
        <taxon>Bacillati</taxon>
        <taxon>Bacillota</taxon>
        <taxon>Bacilli</taxon>
        <taxon>Bacillales</taxon>
        <taxon>Bacillaceae</taxon>
        <taxon>Radiobacillus</taxon>
    </lineage>
</organism>
<dbReference type="CDD" id="cd01949">
    <property type="entry name" value="GGDEF"/>
    <property type="match status" value="1"/>
</dbReference>
<accession>A0A516KF26</accession>
<dbReference type="InterPro" id="IPR035965">
    <property type="entry name" value="PAS-like_dom_sf"/>
</dbReference>
<sequence length="653" mass="75466">MTLSHRGHLPMHPWLIKHTQDAILFIDESGLIMDGSKIALEWVGISTLQSNVNDTVLQLDEIVQSAVNGSTFRTKTKADVEVQVYASYVEDYKLYMVLLFPLSIHSITGKLKDHLNKIYMHSQEGVVLFDKHHILDCDLSFARLFGYEMEEIKKQSLFDLLMDNAPVSNSFMFSTDSSIQLVGKKKDGTPLYIELIVQDFPVRNQMIQCAFVRDITEVYNNEKRMEFITYYDELTNLPNYHYFSKILTESIHYASEHNERIAIYFIDIDYFKQINDTLGYEFGDRFLRAVGDRLRTLLSPSMFLARMNGDEFILLHRLFHQKQKDRNIADHLLKAFEAPIELDGHEIYISVSVGVSFYPDHGTSPNDLIKYADAAMYVSKNIQRNHFQVFDPSISDRFKQALTMETDLRKALKERQFELHYQPQKEMNSGRVVGMEALLRWKHPKIGYIPPDTFIPLAERSGLIMEIGEWVLREACMQNKRWQEQGFSPVVVGVNMSVKQFYQKNLVAQVAQILQETGLEAKYLELEITETIAMAHEEFILETLRGLRNIGVQVSIDDFGTGYSSLKYLSIFPLTKLKIDRIFLDGKQKQNLAIVKSIIHLSHSLQMKVIAEGVETEEQVTFLKQQDCDEIQGYFFSKPLPVDQVTHLLCELQ</sequence>
<dbReference type="AlphaFoldDB" id="A0A516KF26"/>
<evidence type="ECO:0000313" key="3">
    <source>
        <dbReference type="EMBL" id="QDP40018.1"/>
    </source>
</evidence>
<dbReference type="SUPFAM" id="SSF55073">
    <property type="entry name" value="Nucleotide cyclase"/>
    <property type="match status" value="1"/>
</dbReference>
<reference evidence="3 4" key="1">
    <citation type="submission" date="2019-07" db="EMBL/GenBank/DDBJ databases">
        <authorList>
            <person name="Li J."/>
        </authorList>
    </citation>
    <scope>NUCLEOTIDE SEQUENCE [LARGE SCALE GENOMIC DNA]</scope>
    <source>
        <strain evidence="3 4">TKL69</strain>
    </source>
</reference>
<dbReference type="PANTHER" id="PTHR44757:SF2">
    <property type="entry name" value="BIOFILM ARCHITECTURE MAINTENANCE PROTEIN MBAA"/>
    <property type="match status" value="1"/>
</dbReference>
<dbReference type="Pfam" id="PF00990">
    <property type="entry name" value="GGDEF"/>
    <property type="match status" value="1"/>
</dbReference>
<dbReference type="SMART" id="SM00052">
    <property type="entry name" value="EAL"/>
    <property type="match status" value="1"/>
</dbReference>
<feature type="domain" description="GGDEF" evidence="2">
    <location>
        <begin position="259"/>
        <end position="392"/>
    </location>
</feature>
<evidence type="ECO:0000259" key="1">
    <source>
        <dbReference type="PROSITE" id="PS50883"/>
    </source>
</evidence>
<protein>
    <submittedName>
        <fullName evidence="3">EAL domain-containing protein</fullName>
    </submittedName>
</protein>
<proteinExistence type="predicted"/>
<dbReference type="Proteomes" id="UP000315215">
    <property type="component" value="Chromosome"/>
</dbReference>
<dbReference type="InterPro" id="IPR000014">
    <property type="entry name" value="PAS"/>
</dbReference>
<dbReference type="Pfam" id="PF00563">
    <property type="entry name" value="EAL"/>
    <property type="match status" value="1"/>
</dbReference>
<gene>
    <name evidence="3" type="ORF">FN924_07460</name>
</gene>
<dbReference type="InterPro" id="IPR000160">
    <property type="entry name" value="GGDEF_dom"/>
</dbReference>
<dbReference type="SUPFAM" id="SSF141868">
    <property type="entry name" value="EAL domain-like"/>
    <property type="match status" value="1"/>
</dbReference>
<feature type="domain" description="EAL" evidence="1">
    <location>
        <begin position="401"/>
        <end position="653"/>
    </location>
</feature>
<dbReference type="InterPro" id="IPR052155">
    <property type="entry name" value="Biofilm_reg_signaling"/>
</dbReference>
<dbReference type="Pfam" id="PF13426">
    <property type="entry name" value="PAS_9"/>
    <property type="match status" value="1"/>
</dbReference>
<dbReference type="InterPro" id="IPR035919">
    <property type="entry name" value="EAL_sf"/>
</dbReference>
<keyword evidence="4" id="KW-1185">Reference proteome</keyword>
<evidence type="ECO:0000259" key="2">
    <source>
        <dbReference type="PROSITE" id="PS50887"/>
    </source>
</evidence>
<dbReference type="InterPro" id="IPR043128">
    <property type="entry name" value="Rev_trsase/Diguanyl_cyclase"/>
</dbReference>
<dbReference type="NCBIfam" id="TIGR00229">
    <property type="entry name" value="sensory_box"/>
    <property type="match status" value="1"/>
</dbReference>
<dbReference type="FunFam" id="3.20.20.450:FF:000001">
    <property type="entry name" value="Cyclic di-GMP phosphodiesterase yahA"/>
    <property type="match status" value="1"/>
</dbReference>
<dbReference type="Gene3D" id="3.30.450.20">
    <property type="entry name" value="PAS domain"/>
    <property type="match status" value="1"/>
</dbReference>
<name>A0A516KF26_9BACI</name>